<evidence type="ECO:0000313" key="3">
    <source>
        <dbReference type="Proteomes" id="UP000605676"/>
    </source>
</evidence>
<evidence type="ECO:0000313" key="2">
    <source>
        <dbReference type="EMBL" id="MBK3517270.1"/>
    </source>
</evidence>
<feature type="chain" id="PRO_5046424036" evidence="1">
    <location>
        <begin position="21"/>
        <end position="261"/>
    </location>
</feature>
<protein>
    <submittedName>
        <fullName evidence="2">Uncharacterized protein</fullName>
    </submittedName>
</protein>
<keyword evidence="1" id="KW-0732">Signal</keyword>
<dbReference type="Proteomes" id="UP000605676">
    <property type="component" value="Unassembled WGS sequence"/>
</dbReference>
<comment type="caution">
    <text evidence="2">The sequence shown here is derived from an EMBL/GenBank/DDBJ whole genome shotgun (WGS) entry which is preliminary data.</text>
</comment>
<evidence type="ECO:0000256" key="1">
    <source>
        <dbReference type="SAM" id="SignalP"/>
    </source>
</evidence>
<organism evidence="2 3">
    <name type="scientific">Carboxylicivirga marina</name>
    <dbReference type="NCBI Taxonomy" id="2800988"/>
    <lineage>
        <taxon>Bacteria</taxon>
        <taxon>Pseudomonadati</taxon>
        <taxon>Bacteroidota</taxon>
        <taxon>Bacteroidia</taxon>
        <taxon>Marinilabiliales</taxon>
        <taxon>Marinilabiliaceae</taxon>
        <taxon>Carboxylicivirga</taxon>
    </lineage>
</organism>
<reference evidence="2 3" key="1">
    <citation type="submission" date="2021-01" db="EMBL/GenBank/DDBJ databases">
        <title>Carboxyliciviraga sp.nov., isolated from coastal sediments.</title>
        <authorList>
            <person name="Lu D."/>
            <person name="Zhang T."/>
        </authorList>
    </citation>
    <scope>NUCLEOTIDE SEQUENCE [LARGE SCALE GENOMIC DNA]</scope>
    <source>
        <strain evidence="2 3">N1Y132</strain>
    </source>
</reference>
<gene>
    <name evidence="2" type="ORF">JIV24_07960</name>
</gene>
<sequence length="261" mass="29510">MKRIFLLFFATVLTIMSAHAGEIELRGTFQGENLYVKNPFAASGVGFCVYEVTVNGQTTTDEINSSAFEIDLGVFQFVIGEALIVGIKFKDDCEPKVLNPEVLNPRATFEISNINVTDENLSWETTKESGALPFVVEQYRWNKWVKVGEVEGKGSIQSNAYNVTVRKHSGENRFRIKQIDYRNKPRYSDEVKSISTKAEVTFGPSKVADKVTFSAPTLYEIYDEYGGIVFKGYGAEVNVTGIEKGRYYINYDNKMERFTKK</sequence>
<name>A0ABS1HHV5_9BACT</name>
<proteinExistence type="predicted"/>
<feature type="signal peptide" evidence="1">
    <location>
        <begin position="1"/>
        <end position="20"/>
    </location>
</feature>
<accession>A0ABS1HHV5</accession>
<dbReference type="RefSeq" id="WP_200464498.1">
    <property type="nucleotide sequence ID" value="NZ_JAENRR010000014.1"/>
</dbReference>
<dbReference type="EMBL" id="JAENRR010000014">
    <property type="protein sequence ID" value="MBK3517270.1"/>
    <property type="molecule type" value="Genomic_DNA"/>
</dbReference>
<keyword evidence="3" id="KW-1185">Reference proteome</keyword>